<dbReference type="Proteomes" id="UP000235145">
    <property type="component" value="Unassembled WGS sequence"/>
</dbReference>
<gene>
    <name evidence="2" type="ORF">LSAT_V11C500229530</name>
</gene>
<organism evidence="2 3">
    <name type="scientific">Lactuca sativa</name>
    <name type="common">Garden lettuce</name>
    <dbReference type="NCBI Taxonomy" id="4236"/>
    <lineage>
        <taxon>Eukaryota</taxon>
        <taxon>Viridiplantae</taxon>
        <taxon>Streptophyta</taxon>
        <taxon>Embryophyta</taxon>
        <taxon>Tracheophyta</taxon>
        <taxon>Spermatophyta</taxon>
        <taxon>Magnoliopsida</taxon>
        <taxon>eudicotyledons</taxon>
        <taxon>Gunneridae</taxon>
        <taxon>Pentapetalae</taxon>
        <taxon>asterids</taxon>
        <taxon>campanulids</taxon>
        <taxon>Asterales</taxon>
        <taxon>Asteraceae</taxon>
        <taxon>Cichorioideae</taxon>
        <taxon>Cichorieae</taxon>
        <taxon>Lactucinae</taxon>
        <taxon>Lactuca</taxon>
    </lineage>
</organism>
<comment type="caution">
    <text evidence="2">The sequence shown here is derived from an EMBL/GenBank/DDBJ whole genome shotgun (WGS) entry which is preliminary data.</text>
</comment>
<proteinExistence type="predicted"/>
<dbReference type="EMBL" id="NBSK02000005">
    <property type="protein sequence ID" value="KAJ0204410.1"/>
    <property type="molecule type" value="Genomic_DNA"/>
</dbReference>
<evidence type="ECO:0000256" key="1">
    <source>
        <dbReference type="SAM" id="MobiDB-lite"/>
    </source>
</evidence>
<feature type="region of interest" description="Disordered" evidence="1">
    <location>
        <begin position="17"/>
        <end position="52"/>
    </location>
</feature>
<accession>A0A9R1VE19</accession>
<dbReference type="AlphaFoldDB" id="A0A9R1VE19"/>
<protein>
    <submittedName>
        <fullName evidence="2">Uncharacterized protein</fullName>
    </submittedName>
</protein>
<name>A0A9R1VE19_LACSA</name>
<feature type="compositionally biased region" description="Low complexity" evidence="1">
    <location>
        <begin position="17"/>
        <end position="47"/>
    </location>
</feature>
<evidence type="ECO:0000313" key="3">
    <source>
        <dbReference type="Proteomes" id="UP000235145"/>
    </source>
</evidence>
<reference evidence="2 3" key="1">
    <citation type="journal article" date="2017" name="Nat. Commun.">
        <title>Genome assembly with in vitro proximity ligation data and whole-genome triplication in lettuce.</title>
        <authorList>
            <person name="Reyes-Chin-Wo S."/>
            <person name="Wang Z."/>
            <person name="Yang X."/>
            <person name="Kozik A."/>
            <person name="Arikit S."/>
            <person name="Song C."/>
            <person name="Xia L."/>
            <person name="Froenicke L."/>
            <person name="Lavelle D.O."/>
            <person name="Truco M.J."/>
            <person name="Xia R."/>
            <person name="Zhu S."/>
            <person name="Xu C."/>
            <person name="Xu H."/>
            <person name="Xu X."/>
            <person name="Cox K."/>
            <person name="Korf I."/>
            <person name="Meyers B.C."/>
            <person name="Michelmore R.W."/>
        </authorList>
    </citation>
    <scope>NUCLEOTIDE SEQUENCE [LARGE SCALE GENOMIC DNA]</scope>
    <source>
        <strain evidence="3">cv. Salinas</strain>
        <tissue evidence="2">Seedlings</tissue>
    </source>
</reference>
<keyword evidence="3" id="KW-1185">Reference proteome</keyword>
<evidence type="ECO:0000313" key="2">
    <source>
        <dbReference type="EMBL" id="KAJ0204410.1"/>
    </source>
</evidence>
<sequence>MHISYNYLYALVLPRYSPSSRRNSFPRRSFTSHSPSQRSSLRPSSDLPLRRPFSDLRTRPLIEGAGYCSFSDLVVIASKSHRCDSVLILALCFSLLSLNLCRT</sequence>